<evidence type="ECO:0000313" key="2">
    <source>
        <dbReference type="Proteomes" id="UP001497623"/>
    </source>
</evidence>
<proteinExistence type="predicted"/>
<accession>A0AAV2SDT5</accession>
<name>A0AAV2SDT5_MEGNR</name>
<dbReference type="Proteomes" id="UP001497623">
    <property type="component" value="Unassembled WGS sequence"/>
</dbReference>
<organism evidence="1 2">
    <name type="scientific">Meganyctiphanes norvegica</name>
    <name type="common">Northern krill</name>
    <name type="synonym">Thysanopoda norvegica</name>
    <dbReference type="NCBI Taxonomy" id="48144"/>
    <lineage>
        <taxon>Eukaryota</taxon>
        <taxon>Metazoa</taxon>
        <taxon>Ecdysozoa</taxon>
        <taxon>Arthropoda</taxon>
        <taxon>Crustacea</taxon>
        <taxon>Multicrustacea</taxon>
        <taxon>Malacostraca</taxon>
        <taxon>Eumalacostraca</taxon>
        <taxon>Eucarida</taxon>
        <taxon>Euphausiacea</taxon>
        <taxon>Euphausiidae</taxon>
        <taxon>Meganyctiphanes</taxon>
    </lineage>
</organism>
<evidence type="ECO:0000313" key="1">
    <source>
        <dbReference type="EMBL" id="CAL4175713.1"/>
    </source>
</evidence>
<keyword evidence="2" id="KW-1185">Reference proteome</keyword>
<sequence>MEENDSDSDSDSPTLKIAEGVQNEDIEVNVVDIKRTCQFTKETSDTDTSTMRFAEGFRNKYIEEDVDIRRDCQFTGEPSDIDLEEAIMISHIAHYPLLWLESSRTLKNSAKRLQDAEDCINDINAELLQKGSSKNIIADKKTLLSLLNKFTKKWEHEEILRKKYYNEIRYEYSAVPGYTPQWYNFHKFYVIARGISQETHLSSDIADIPIERENMEECNSSNNDQKTCELQAQLSASYLRQRSHIDSQIESNGLSSCLENIRKRPYKDNSKLNQKKRKKERDVVQMDTTQINVNGITGQSSEIEQEPMRHLLHEPVCHIKEEPIGDPIENYIGNTKGQMDW</sequence>
<protein>
    <recommendedName>
        <fullName evidence="3">MADF domain-containing protein</fullName>
    </recommendedName>
</protein>
<gene>
    <name evidence="1" type="ORF">MNOR_LOCUS34669</name>
</gene>
<feature type="non-terminal residue" evidence="1">
    <location>
        <position position="341"/>
    </location>
</feature>
<comment type="caution">
    <text evidence="1">The sequence shown here is derived from an EMBL/GenBank/DDBJ whole genome shotgun (WGS) entry which is preliminary data.</text>
</comment>
<dbReference type="AlphaFoldDB" id="A0AAV2SDT5"/>
<reference evidence="1 2" key="1">
    <citation type="submission" date="2024-05" db="EMBL/GenBank/DDBJ databases">
        <authorList>
            <person name="Wallberg A."/>
        </authorList>
    </citation>
    <scope>NUCLEOTIDE SEQUENCE [LARGE SCALE GENOMIC DNA]</scope>
</reference>
<evidence type="ECO:0008006" key="3">
    <source>
        <dbReference type="Google" id="ProtNLM"/>
    </source>
</evidence>
<dbReference type="EMBL" id="CAXKWB010054349">
    <property type="protein sequence ID" value="CAL4175713.1"/>
    <property type="molecule type" value="Genomic_DNA"/>
</dbReference>